<dbReference type="FunFam" id="3.40.30.10:FF:000123">
    <property type="entry name" value="Glutathione transferase o1"/>
    <property type="match status" value="1"/>
</dbReference>
<dbReference type="PANTHER" id="PTHR43968:SF6">
    <property type="entry name" value="GLUTATHIONE S-TRANSFERASE OMEGA"/>
    <property type="match status" value="1"/>
</dbReference>
<keyword evidence="3" id="KW-0808">Transferase</keyword>
<dbReference type="SFLD" id="SFLDG00358">
    <property type="entry name" value="Main_(cytGST)"/>
    <property type="match status" value="1"/>
</dbReference>
<dbReference type="InterPro" id="IPR004045">
    <property type="entry name" value="Glutathione_S-Trfase_N"/>
</dbReference>
<dbReference type="SUPFAM" id="SSF52833">
    <property type="entry name" value="Thioredoxin-like"/>
    <property type="match status" value="1"/>
</dbReference>
<evidence type="ECO:0000259" key="2">
    <source>
        <dbReference type="PROSITE" id="PS50405"/>
    </source>
</evidence>
<feature type="domain" description="GST C-terminal" evidence="2">
    <location>
        <begin position="83"/>
        <end position="203"/>
    </location>
</feature>
<name>A0A370DXJ9_9GAMM</name>
<dbReference type="SFLD" id="SFLDS00019">
    <property type="entry name" value="Glutathione_Transferase_(cytos"/>
    <property type="match status" value="1"/>
</dbReference>
<comment type="caution">
    <text evidence="3">The sequence shown here is derived from an EMBL/GenBank/DDBJ whole genome shotgun (WGS) entry which is preliminary data.</text>
</comment>
<dbReference type="GO" id="GO:0005737">
    <property type="term" value="C:cytoplasm"/>
    <property type="evidence" value="ECO:0007669"/>
    <property type="project" value="TreeGrafter"/>
</dbReference>
<dbReference type="GO" id="GO:0016740">
    <property type="term" value="F:transferase activity"/>
    <property type="evidence" value="ECO:0007669"/>
    <property type="project" value="UniProtKB-KW"/>
</dbReference>
<dbReference type="PANTHER" id="PTHR43968">
    <property type="match status" value="1"/>
</dbReference>
<proteinExistence type="predicted"/>
<dbReference type="Pfam" id="PF13417">
    <property type="entry name" value="GST_N_3"/>
    <property type="match status" value="1"/>
</dbReference>
<dbReference type="SUPFAM" id="SSF47616">
    <property type="entry name" value="GST C-terminal domain-like"/>
    <property type="match status" value="1"/>
</dbReference>
<accession>A0A370DXJ9</accession>
<dbReference type="Gene3D" id="3.40.30.10">
    <property type="entry name" value="Glutaredoxin"/>
    <property type="match status" value="1"/>
</dbReference>
<dbReference type="EMBL" id="QFXD01000215">
    <property type="protein sequence ID" value="RDH89490.1"/>
    <property type="molecule type" value="Genomic_DNA"/>
</dbReference>
<organism evidence="3 4">
    <name type="scientific">endosymbiont of Lamellibrachia luymesi</name>
    <dbReference type="NCBI Taxonomy" id="2200907"/>
    <lineage>
        <taxon>Bacteria</taxon>
        <taxon>Pseudomonadati</taxon>
        <taxon>Pseudomonadota</taxon>
        <taxon>Gammaproteobacteria</taxon>
        <taxon>sulfur-oxidizing symbionts</taxon>
    </lineage>
</organism>
<dbReference type="PROSITE" id="PS50405">
    <property type="entry name" value="GST_CTER"/>
    <property type="match status" value="1"/>
</dbReference>
<dbReference type="Proteomes" id="UP000255508">
    <property type="component" value="Unassembled WGS sequence"/>
</dbReference>
<sequence length="219" mass="24794">MMIKLVSFVLCPYVQRAVIALREKSVEYEVAYIDLAHPPEWFQAISPLGKVPLLEVEGQVLFESSVIIDYLDEAFQPRLHPMDPLRRAQHKAWIEFGSGLLVDQMELVLAKDETTFHERQAHLERQLKRLLAPLEAGVFDGDGVFSLLDAAYAPLFMRQELLAEIGGELAGLLPQPLQSWSDRLLARPSVKGSLVDDFRERYIAFFSAKGSWLMQQAGI</sequence>
<dbReference type="InterPro" id="IPR010987">
    <property type="entry name" value="Glutathione-S-Trfase_C-like"/>
</dbReference>
<protein>
    <submittedName>
        <fullName evidence="3">Glutathione S-transferase family protein</fullName>
    </submittedName>
</protein>
<dbReference type="PROSITE" id="PS50404">
    <property type="entry name" value="GST_NTER"/>
    <property type="match status" value="1"/>
</dbReference>
<reference evidence="3 4" key="1">
    <citation type="journal article" date="2018" name="ISME J.">
        <title>Endosymbiont genomes yield clues of tubeworm success.</title>
        <authorList>
            <person name="Li Y."/>
            <person name="Liles M.R."/>
            <person name="Halanych K.M."/>
        </authorList>
    </citation>
    <scope>NUCLEOTIDE SEQUENCE [LARGE SCALE GENOMIC DNA]</scope>
    <source>
        <strain evidence="3">A1422</strain>
    </source>
</reference>
<gene>
    <name evidence="3" type="ORF">DIZ79_11855</name>
</gene>
<evidence type="ECO:0000313" key="4">
    <source>
        <dbReference type="Proteomes" id="UP000255508"/>
    </source>
</evidence>
<dbReference type="Gene3D" id="1.20.1050.10">
    <property type="match status" value="1"/>
</dbReference>
<feature type="domain" description="GST N-terminal" evidence="1">
    <location>
        <begin position="1"/>
        <end position="79"/>
    </location>
</feature>
<dbReference type="InterPro" id="IPR050983">
    <property type="entry name" value="GST_Omega/HSP26"/>
</dbReference>
<dbReference type="InterPro" id="IPR040079">
    <property type="entry name" value="Glutathione_S-Trfase"/>
</dbReference>
<evidence type="ECO:0000313" key="3">
    <source>
        <dbReference type="EMBL" id="RDH89490.1"/>
    </source>
</evidence>
<evidence type="ECO:0000259" key="1">
    <source>
        <dbReference type="PROSITE" id="PS50404"/>
    </source>
</evidence>
<dbReference type="InterPro" id="IPR036249">
    <property type="entry name" value="Thioredoxin-like_sf"/>
</dbReference>
<dbReference type="AlphaFoldDB" id="A0A370DXJ9"/>
<dbReference type="InterPro" id="IPR036282">
    <property type="entry name" value="Glutathione-S-Trfase_C_sf"/>
</dbReference>